<dbReference type="RefSeq" id="WP_256531257.1">
    <property type="nucleotide sequence ID" value="NZ_CP101824.1"/>
</dbReference>
<dbReference type="InterPro" id="IPR036425">
    <property type="entry name" value="MoaB/Mog-like_dom_sf"/>
</dbReference>
<proteinExistence type="predicted"/>
<dbReference type="InterPro" id="IPR050101">
    <property type="entry name" value="CinA"/>
</dbReference>
<accession>A0ABD5NN52</accession>
<dbReference type="SUPFAM" id="SSF53218">
    <property type="entry name" value="Molybdenum cofactor biosynthesis proteins"/>
    <property type="match status" value="1"/>
</dbReference>
<sequence length="249" mass="26740">MEVAILTVGDELLAGETTNTNASWLAAEITGRGASVRRICTVPDDRRVIADAVADFHGRYDAVVVTGGLGDTPDDVTMVAVADALDREFVVNERARERLVEKIDQLRTDRPELFEEHDLELDPASSARLPDGARPLVTDAGWAPGCVVASIYVFAGIPEEMRAAFDRVADDFGGDAVSRTVYTPVPEGALTGLLADADDRFDVTVASHPRPGADPGRVKVAGTDPETVDEAMAWLEDRLETVDPPDEAR</sequence>
<evidence type="ECO:0000259" key="1">
    <source>
        <dbReference type="SMART" id="SM00852"/>
    </source>
</evidence>
<protein>
    <submittedName>
        <fullName evidence="2">Competence/damage-inducible protein A</fullName>
    </submittedName>
</protein>
<gene>
    <name evidence="2" type="ORF">ACFOUR_08465</name>
</gene>
<dbReference type="EMBL" id="JBHSAQ010000003">
    <property type="protein sequence ID" value="MFC3958399.1"/>
    <property type="molecule type" value="Genomic_DNA"/>
</dbReference>
<comment type="caution">
    <text evidence="2">The sequence shown here is derived from an EMBL/GenBank/DDBJ whole genome shotgun (WGS) entry which is preliminary data.</text>
</comment>
<keyword evidence="3" id="KW-1185">Reference proteome</keyword>
<name>A0ABD5NN52_9EURY</name>
<dbReference type="GeneID" id="73903980"/>
<dbReference type="PANTHER" id="PTHR13939">
    <property type="entry name" value="NICOTINAMIDE-NUCLEOTIDE AMIDOHYDROLASE PNCC"/>
    <property type="match status" value="1"/>
</dbReference>
<dbReference type="Gene3D" id="3.40.980.10">
    <property type="entry name" value="MoaB/Mog-like domain"/>
    <property type="match status" value="1"/>
</dbReference>
<dbReference type="SMART" id="SM00852">
    <property type="entry name" value="MoCF_biosynth"/>
    <property type="match status" value="1"/>
</dbReference>
<dbReference type="Pfam" id="PF00994">
    <property type="entry name" value="MoCF_biosynth"/>
    <property type="match status" value="1"/>
</dbReference>
<evidence type="ECO:0000313" key="3">
    <source>
        <dbReference type="Proteomes" id="UP001595846"/>
    </source>
</evidence>
<evidence type="ECO:0000313" key="2">
    <source>
        <dbReference type="EMBL" id="MFC3958399.1"/>
    </source>
</evidence>
<feature type="domain" description="MoaB/Mog" evidence="1">
    <location>
        <begin position="4"/>
        <end position="176"/>
    </location>
</feature>
<dbReference type="PANTHER" id="PTHR13939:SF0">
    <property type="entry name" value="NMN AMIDOHYDROLASE-LIKE PROTEIN YFAY"/>
    <property type="match status" value="1"/>
</dbReference>
<dbReference type="InterPro" id="IPR001453">
    <property type="entry name" value="MoaB/Mog_dom"/>
</dbReference>
<reference evidence="2 3" key="1">
    <citation type="journal article" date="2019" name="Int. J. Syst. Evol. Microbiol.">
        <title>The Global Catalogue of Microorganisms (GCM) 10K type strain sequencing project: providing services to taxonomists for standard genome sequencing and annotation.</title>
        <authorList>
            <consortium name="The Broad Institute Genomics Platform"/>
            <consortium name="The Broad Institute Genome Sequencing Center for Infectious Disease"/>
            <person name="Wu L."/>
            <person name="Ma J."/>
        </authorList>
    </citation>
    <scope>NUCLEOTIDE SEQUENCE [LARGE SCALE GENOMIC DNA]</scope>
    <source>
        <strain evidence="2 3">IBRC-M 10256</strain>
    </source>
</reference>
<organism evidence="2 3">
    <name type="scientific">Halovivax cerinus</name>
    <dbReference type="NCBI Taxonomy" id="1487865"/>
    <lineage>
        <taxon>Archaea</taxon>
        <taxon>Methanobacteriati</taxon>
        <taxon>Methanobacteriota</taxon>
        <taxon>Stenosarchaea group</taxon>
        <taxon>Halobacteria</taxon>
        <taxon>Halobacteriales</taxon>
        <taxon>Natrialbaceae</taxon>
        <taxon>Halovivax</taxon>
    </lineage>
</organism>
<dbReference type="AlphaFoldDB" id="A0ABD5NN52"/>
<dbReference type="CDD" id="cd00885">
    <property type="entry name" value="cinA"/>
    <property type="match status" value="1"/>
</dbReference>
<dbReference type="Proteomes" id="UP001595846">
    <property type="component" value="Unassembled WGS sequence"/>
</dbReference>